<dbReference type="EMBL" id="SMAI01000007">
    <property type="protein sequence ID" value="TCT04405.1"/>
    <property type="molecule type" value="Genomic_DNA"/>
</dbReference>
<dbReference type="Gene3D" id="1.10.287.470">
    <property type="entry name" value="Helix hairpin bin"/>
    <property type="match status" value="1"/>
</dbReference>
<organism evidence="3 4">
    <name type="scientific">Aquabacter spiritensis</name>
    <dbReference type="NCBI Taxonomy" id="933073"/>
    <lineage>
        <taxon>Bacteria</taxon>
        <taxon>Pseudomonadati</taxon>
        <taxon>Pseudomonadota</taxon>
        <taxon>Alphaproteobacteria</taxon>
        <taxon>Hyphomicrobiales</taxon>
        <taxon>Xanthobacteraceae</taxon>
        <taxon>Aquabacter</taxon>
    </lineage>
</organism>
<dbReference type="Gene3D" id="2.40.30.170">
    <property type="match status" value="1"/>
</dbReference>
<name>A0A4R3M020_9HYPH</name>
<dbReference type="RefSeq" id="WP_132032019.1">
    <property type="nucleotide sequence ID" value="NZ_SMAI01000007.1"/>
</dbReference>
<dbReference type="Proteomes" id="UP000294664">
    <property type="component" value="Unassembled WGS sequence"/>
</dbReference>
<dbReference type="SUPFAM" id="SSF111369">
    <property type="entry name" value="HlyD-like secretion proteins"/>
    <property type="match status" value="1"/>
</dbReference>
<sequence length="374" mass="38774">MSAPAAPVPRAARFALPFWRLLPGLGAAAFLAGCGDPAPAEQAGPPPRPVQVVEVALEPATAARSFVGVIRARREIDQSFRVGGKLAERRVEVGDTVAAGQVIARLDPVDLALQLESAEAELAAATAALAQTAAEDQRTRTLTQRGFASTADLDRKSLAKDEAVGRLERAKRALDLARNQHAYADLVAAADGVVVAVSAEPGQVLVSGQSVARIARLDEKEAAVALPETALAEARAARATVTLWADPGRAYAAHLRELAPQAETVSRTYAARFALADADPAMALGMTATVTLTPADAAQVARLPLAAVFDRGAGPHVFVVDPESRRIAARKVAVAGYTAEAVLIADGLAPGERVVAMGVQTLDPGRAVRTVAAR</sequence>
<dbReference type="InterPro" id="IPR006143">
    <property type="entry name" value="RND_pump_MFP"/>
</dbReference>
<evidence type="ECO:0000259" key="2">
    <source>
        <dbReference type="Pfam" id="PF25954"/>
    </source>
</evidence>
<dbReference type="PANTHER" id="PTHR30469:SF18">
    <property type="entry name" value="RESISTANCE-NODULATION-CELL DIVISION (RND) EFFLUX MEMBRANE FUSION PROTEIN-RELATED"/>
    <property type="match status" value="1"/>
</dbReference>
<proteinExistence type="inferred from homology"/>
<reference evidence="3 4" key="1">
    <citation type="submission" date="2019-03" db="EMBL/GenBank/DDBJ databases">
        <title>Genomic Encyclopedia of Type Strains, Phase IV (KMG-IV): sequencing the most valuable type-strain genomes for metagenomic binning, comparative biology and taxonomic classification.</title>
        <authorList>
            <person name="Goeker M."/>
        </authorList>
    </citation>
    <scope>NUCLEOTIDE SEQUENCE [LARGE SCALE GENOMIC DNA]</scope>
    <source>
        <strain evidence="3 4">DSM 9035</strain>
    </source>
</reference>
<gene>
    <name evidence="3" type="ORF">EDC64_107223</name>
</gene>
<dbReference type="Gene3D" id="2.40.420.20">
    <property type="match status" value="1"/>
</dbReference>
<dbReference type="NCBIfam" id="TIGR01730">
    <property type="entry name" value="RND_mfp"/>
    <property type="match status" value="1"/>
</dbReference>
<dbReference type="GO" id="GO:0015562">
    <property type="term" value="F:efflux transmembrane transporter activity"/>
    <property type="evidence" value="ECO:0007669"/>
    <property type="project" value="TreeGrafter"/>
</dbReference>
<dbReference type="PANTHER" id="PTHR30469">
    <property type="entry name" value="MULTIDRUG RESISTANCE PROTEIN MDTA"/>
    <property type="match status" value="1"/>
</dbReference>
<dbReference type="AlphaFoldDB" id="A0A4R3M020"/>
<evidence type="ECO:0000313" key="4">
    <source>
        <dbReference type="Proteomes" id="UP000294664"/>
    </source>
</evidence>
<accession>A0A4R3M020</accession>
<keyword evidence="4" id="KW-1185">Reference proteome</keyword>
<dbReference type="GO" id="GO:1990281">
    <property type="term" value="C:efflux pump complex"/>
    <property type="evidence" value="ECO:0007669"/>
    <property type="project" value="TreeGrafter"/>
</dbReference>
<comment type="caution">
    <text evidence="3">The sequence shown here is derived from an EMBL/GenBank/DDBJ whole genome shotgun (WGS) entry which is preliminary data.</text>
</comment>
<dbReference type="OrthoDB" id="9813967at2"/>
<evidence type="ECO:0000313" key="3">
    <source>
        <dbReference type="EMBL" id="TCT04405.1"/>
    </source>
</evidence>
<feature type="domain" description="CusB-like beta-barrel" evidence="2">
    <location>
        <begin position="224"/>
        <end position="294"/>
    </location>
</feature>
<protein>
    <submittedName>
        <fullName evidence="3">RND family efflux transporter MFP subunit</fullName>
    </submittedName>
</protein>
<dbReference type="InterPro" id="IPR058792">
    <property type="entry name" value="Beta-barrel_RND_2"/>
</dbReference>
<dbReference type="Pfam" id="PF25954">
    <property type="entry name" value="Beta-barrel_RND_2"/>
    <property type="match status" value="1"/>
</dbReference>
<evidence type="ECO:0000256" key="1">
    <source>
        <dbReference type="ARBA" id="ARBA00009477"/>
    </source>
</evidence>
<dbReference type="Gene3D" id="2.40.50.100">
    <property type="match status" value="1"/>
</dbReference>
<comment type="similarity">
    <text evidence="1">Belongs to the membrane fusion protein (MFP) (TC 8.A.1) family.</text>
</comment>